<proteinExistence type="predicted"/>
<gene>
    <name evidence="1" type="ordered locus">NATL1_11651</name>
</gene>
<protein>
    <submittedName>
        <fullName evidence="1">Uncharacterized protein</fullName>
    </submittedName>
</protein>
<organism evidence="1 2">
    <name type="scientific">Prochlorococcus marinus (strain NATL1A)</name>
    <dbReference type="NCBI Taxonomy" id="167555"/>
    <lineage>
        <taxon>Bacteria</taxon>
        <taxon>Bacillati</taxon>
        <taxon>Cyanobacteriota</taxon>
        <taxon>Cyanophyceae</taxon>
        <taxon>Synechococcales</taxon>
        <taxon>Prochlorococcaceae</taxon>
        <taxon>Prochlorococcus</taxon>
    </lineage>
</organism>
<sequence length="51" mass="5991">MMEKNKKLMKKLKTIFPFIAAIGVFFLASNSPMWKQMVENEIKSIPVKEFK</sequence>
<evidence type="ECO:0000313" key="1">
    <source>
        <dbReference type="EMBL" id="ABM75723.1"/>
    </source>
</evidence>
<dbReference type="EMBL" id="CP000553">
    <property type="protein sequence ID" value="ABM75723.1"/>
    <property type="molecule type" value="Genomic_DNA"/>
</dbReference>
<name>A2C2L3_PROM1</name>
<dbReference type="HOGENOM" id="CLU_3156614_0_0_3"/>
<reference evidence="2" key="1">
    <citation type="journal article" date="2007" name="PLoS Genet.">
        <title>Patterns and implications of gene gain and loss in the evolution of Prochlorococcus.</title>
        <authorList>
            <person name="Kettler G.C."/>
            <person name="Martiny A.C."/>
            <person name="Huang K."/>
            <person name="Zucker J."/>
            <person name="Coleman M.L."/>
            <person name="Rodrigue S."/>
            <person name="Chen F."/>
            <person name="Lapidus A."/>
            <person name="Ferriera S."/>
            <person name="Johnson J."/>
            <person name="Steglich C."/>
            <person name="Church G.M."/>
            <person name="Richardson P."/>
            <person name="Chisholm S.W."/>
        </authorList>
    </citation>
    <scope>NUCLEOTIDE SEQUENCE [LARGE SCALE GENOMIC DNA]</scope>
    <source>
        <strain evidence="2">NATL1A</strain>
    </source>
</reference>
<accession>A2C2L3</accession>
<evidence type="ECO:0000313" key="2">
    <source>
        <dbReference type="Proteomes" id="UP000002592"/>
    </source>
</evidence>
<dbReference type="KEGG" id="pme:NATL1_11651"/>
<dbReference type="Proteomes" id="UP000002592">
    <property type="component" value="Chromosome"/>
</dbReference>
<dbReference type="AlphaFoldDB" id="A2C2L3"/>